<feature type="transmembrane region" description="Helical" evidence="2">
    <location>
        <begin position="119"/>
        <end position="143"/>
    </location>
</feature>
<keyword evidence="2" id="KW-1133">Transmembrane helix</keyword>
<dbReference type="Pfam" id="PF04791">
    <property type="entry name" value="LMBR1"/>
    <property type="match status" value="2"/>
</dbReference>
<feature type="transmembrane region" description="Helical" evidence="2">
    <location>
        <begin position="297"/>
        <end position="328"/>
    </location>
</feature>
<organism evidence="3 4">
    <name type="scientific">Ramazzottius varieornatus</name>
    <name type="common">Water bear</name>
    <name type="synonym">Tardigrade</name>
    <dbReference type="NCBI Taxonomy" id="947166"/>
    <lineage>
        <taxon>Eukaryota</taxon>
        <taxon>Metazoa</taxon>
        <taxon>Ecdysozoa</taxon>
        <taxon>Tardigrada</taxon>
        <taxon>Eutardigrada</taxon>
        <taxon>Parachela</taxon>
        <taxon>Hypsibioidea</taxon>
        <taxon>Ramazzottiidae</taxon>
        <taxon>Ramazzottius</taxon>
    </lineage>
</organism>
<feature type="transmembrane region" description="Helical" evidence="2">
    <location>
        <begin position="348"/>
        <end position="372"/>
    </location>
</feature>
<dbReference type="PRINTS" id="PR01692">
    <property type="entry name" value="LIPOCALINIMR"/>
</dbReference>
<dbReference type="STRING" id="947166.A0A1D1UZ61"/>
<evidence type="ECO:0000256" key="2">
    <source>
        <dbReference type="SAM" id="Phobius"/>
    </source>
</evidence>
<feature type="transmembrane region" description="Helical" evidence="2">
    <location>
        <begin position="27"/>
        <end position="45"/>
    </location>
</feature>
<evidence type="ECO:0000313" key="3">
    <source>
        <dbReference type="EMBL" id="GAU92962.1"/>
    </source>
</evidence>
<name>A0A1D1UZ61_RAMVA</name>
<keyword evidence="4" id="KW-1185">Reference proteome</keyword>
<dbReference type="Proteomes" id="UP000186922">
    <property type="component" value="Unassembled WGS sequence"/>
</dbReference>
<feature type="transmembrane region" description="Helical" evidence="2">
    <location>
        <begin position="392"/>
        <end position="416"/>
    </location>
</feature>
<dbReference type="GO" id="GO:0005886">
    <property type="term" value="C:plasma membrane"/>
    <property type="evidence" value="ECO:0007669"/>
    <property type="project" value="TreeGrafter"/>
</dbReference>
<proteinExistence type="inferred from homology"/>
<dbReference type="InterPro" id="IPR006876">
    <property type="entry name" value="LMBR1-like_membr_prot"/>
</dbReference>
<dbReference type="AlphaFoldDB" id="A0A1D1UZ61"/>
<keyword evidence="2" id="KW-0812">Transmembrane</keyword>
<dbReference type="OrthoDB" id="5596951at2759"/>
<dbReference type="InterPro" id="IPR008075">
    <property type="entry name" value="LIMR"/>
</dbReference>
<gene>
    <name evidence="3" type="primary">RvY_04972-1</name>
    <name evidence="3" type="synonym">RvY_04972.1</name>
    <name evidence="3" type="ORF">RvY_04972</name>
</gene>
<feature type="transmembrane region" description="Helical" evidence="2">
    <location>
        <begin position="74"/>
        <end position="99"/>
    </location>
</feature>
<dbReference type="GO" id="GO:0007165">
    <property type="term" value="P:signal transduction"/>
    <property type="evidence" value="ECO:0007669"/>
    <property type="project" value="TreeGrafter"/>
</dbReference>
<feature type="transmembrane region" description="Helical" evidence="2">
    <location>
        <begin position="436"/>
        <end position="460"/>
    </location>
</feature>
<evidence type="ECO:0000313" key="4">
    <source>
        <dbReference type="Proteomes" id="UP000186922"/>
    </source>
</evidence>
<feature type="transmembrane region" description="Helical" evidence="2">
    <location>
        <begin position="164"/>
        <end position="186"/>
    </location>
</feature>
<reference evidence="3 4" key="1">
    <citation type="journal article" date="2016" name="Nat. Commun.">
        <title>Extremotolerant tardigrade genome and improved radiotolerance of human cultured cells by tardigrade-unique protein.</title>
        <authorList>
            <person name="Hashimoto T."/>
            <person name="Horikawa D.D."/>
            <person name="Saito Y."/>
            <person name="Kuwahara H."/>
            <person name="Kozuka-Hata H."/>
            <person name="Shin-I T."/>
            <person name="Minakuchi Y."/>
            <person name="Ohishi K."/>
            <person name="Motoyama A."/>
            <person name="Aizu T."/>
            <person name="Enomoto A."/>
            <person name="Kondo K."/>
            <person name="Tanaka S."/>
            <person name="Hara Y."/>
            <person name="Koshikawa S."/>
            <person name="Sagara H."/>
            <person name="Miura T."/>
            <person name="Yokobori S."/>
            <person name="Miyagawa K."/>
            <person name="Suzuki Y."/>
            <person name="Kubo T."/>
            <person name="Oyama M."/>
            <person name="Kohara Y."/>
            <person name="Fujiyama A."/>
            <person name="Arakawa K."/>
            <person name="Katayama T."/>
            <person name="Toyoda A."/>
            <person name="Kunieda T."/>
        </authorList>
    </citation>
    <scope>NUCLEOTIDE SEQUENCE [LARGE SCALE GENOMIC DNA]</scope>
    <source>
        <strain evidence="3 4">YOKOZUNA-1</strain>
    </source>
</reference>
<dbReference type="EMBL" id="BDGG01000002">
    <property type="protein sequence ID" value="GAU92962.1"/>
    <property type="molecule type" value="Genomic_DNA"/>
</dbReference>
<dbReference type="GO" id="GO:0004888">
    <property type="term" value="F:transmembrane signaling receptor activity"/>
    <property type="evidence" value="ECO:0007669"/>
    <property type="project" value="TreeGrafter"/>
</dbReference>
<comment type="caution">
    <text evidence="3">The sequence shown here is derived from an EMBL/GenBank/DDBJ whole genome shotgun (WGS) entry which is preliminary data.</text>
</comment>
<feature type="transmembrane region" description="Helical" evidence="2">
    <location>
        <begin position="206"/>
        <end position="223"/>
    </location>
</feature>
<sequence>MEQEVPRHRRHGRLADIEKFEDLTRDITVIFTFLLPLSCFAYFLICKYRRKQDIELDQTHLVQVVDDDAFATRFLVLASTVALTVSEGAILLLPFSVVANEIMHSYPDSYYFQWISSSLIHGLWNIISIFSNIALATLIFAYFMSESEGFAGSKKGIYARIKEALLTVLYVFIFVLGFALLLYNLLSYDAVWSLLSFSGLRDSHLPWLYTCLSFIGALILLVSTPRGYAKMFAITGKLVRRPLSAADVSMDYVSGIFDGSRLDLSSSSPSRESQDDSPFLEEELEEYLNSSFFRRTLLYPLLMLLMMIWTSFCILVCFVNLVSLTFGLRDLPGVSRLADVGITSLSSLGMLGAVLEILIIGYTVVAFMVGFYSLPGMHRLIPRVHETSLPQIVANCALILLLSSALPLFARVLGITNFDLLGNFVHISWLRNLRVIVGYNIAYLVLSVLALTAHATNAVWQSICQRLKLGTSGMKKVAQRSGNSALKERLIEPVASKLLYLSTKNGYGFSKQD</sequence>
<accession>A0A1D1UZ61</accession>
<dbReference type="PANTHER" id="PTHR12625">
    <property type="entry name" value="LIPOCALIN-1 INTERACTING MEMBRANE RECEPTOR LIMR"/>
    <property type="match status" value="1"/>
</dbReference>
<evidence type="ECO:0000256" key="1">
    <source>
        <dbReference type="ARBA" id="ARBA00010487"/>
    </source>
</evidence>
<protein>
    <submittedName>
        <fullName evidence="3">LMBR1-2</fullName>
    </submittedName>
</protein>
<dbReference type="PANTHER" id="PTHR12625:SF0">
    <property type="entry name" value="PROTEIN LILIPOD"/>
    <property type="match status" value="1"/>
</dbReference>
<keyword evidence="2" id="KW-0472">Membrane</keyword>
<comment type="similarity">
    <text evidence="1">Belongs to the LIMR family.</text>
</comment>